<dbReference type="Pfam" id="PF00571">
    <property type="entry name" value="CBS"/>
    <property type="match status" value="4"/>
</dbReference>
<dbReference type="STRING" id="69332.A0A388L258"/>
<dbReference type="Proteomes" id="UP000265515">
    <property type="component" value="Unassembled WGS sequence"/>
</dbReference>
<dbReference type="PANTHER" id="PTHR13780:SF35">
    <property type="entry name" value="LD22662P"/>
    <property type="match status" value="1"/>
</dbReference>
<protein>
    <recommendedName>
        <fullName evidence="5">CBS domain-containing protein</fullName>
    </recommendedName>
</protein>
<dbReference type="GO" id="GO:1901982">
    <property type="term" value="F:maltose binding"/>
    <property type="evidence" value="ECO:0007669"/>
    <property type="project" value="EnsemblPlants"/>
</dbReference>
<dbReference type="CDD" id="cd02859">
    <property type="entry name" value="E_set_AMPKbeta_like_N"/>
    <property type="match status" value="1"/>
</dbReference>
<dbReference type="GO" id="GO:0019900">
    <property type="term" value="F:kinase binding"/>
    <property type="evidence" value="ECO:0007669"/>
    <property type="project" value="EnsemblPlants"/>
</dbReference>
<feature type="domain" description="CBS" evidence="5">
    <location>
        <begin position="321"/>
        <end position="377"/>
    </location>
</feature>
<dbReference type="InterPro" id="IPR014756">
    <property type="entry name" value="Ig_E-set"/>
</dbReference>
<dbReference type="GO" id="GO:0009569">
    <property type="term" value="C:chloroplast starch grain"/>
    <property type="evidence" value="ECO:0007669"/>
    <property type="project" value="EnsemblPlants"/>
</dbReference>
<dbReference type="SUPFAM" id="SSF81296">
    <property type="entry name" value="E set domains"/>
    <property type="match status" value="1"/>
</dbReference>
<feature type="domain" description="CBS" evidence="5">
    <location>
        <begin position="234"/>
        <end position="301"/>
    </location>
</feature>
<keyword evidence="7" id="KW-1185">Reference proteome</keyword>
<dbReference type="InterPro" id="IPR032640">
    <property type="entry name" value="AMPK1_CBM"/>
</dbReference>
<dbReference type="Gramene" id="GBG76312">
    <property type="protein sequence ID" value="GBG76312"/>
    <property type="gene ID" value="CBR_g22060"/>
</dbReference>
<evidence type="ECO:0000256" key="2">
    <source>
        <dbReference type="ARBA" id="ARBA00022737"/>
    </source>
</evidence>
<comment type="similarity">
    <text evidence="1">Belongs to the 5'-AMP-activated protein kinase gamma subunit family.</text>
</comment>
<gene>
    <name evidence="6" type="ORF">CBR_g22060</name>
</gene>
<dbReference type="GO" id="GO:0000266">
    <property type="term" value="P:mitochondrial fission"/>
    <property type="evidence" value="ECO:0007669"/>
    <property type="project" value="EnsemblPlants"/>
</dbReference>
<organism evidence="6 7">
    <name type="scientific">Chara braunii</name>
    <name type="common">Braun's stonewort</name>
    <dbReference type="NCBI Taxonomy" id="69332"/>
    <lineage>
        <taxon>Eukaryota</taxon>
        <taxon>Viridiplantae</taxon>
        <taxon>Streptophyta</taxon>
        <taxon>Charophyceae</taxon>
        <taxon>Charales</taxon>
        <taxon>Characeae</taxon>
        <taxon>Chara</taxon>
    </lineage>
</organism>
<evidence type="ECO:0000256" key="1">
    <source>
        <dbReference type="ARBA" id="ARBA00006750"/>
    </source>
</evidence>
<evidence type="ECO:0000256" key="4">
    <source>
        <dbReference type="PROSITE-ProRule" id="PRU00703"/>
    </source>
</evidence>
<evidence type="ECO:0000313" key="7">
    <source>
        <dbReference type="Proteomes" id="UP000265515"/>
    </source>
</evidence>
<dbReference type="Gene3D" id="2.60.40.10">
    <property type="entry name" value="Immunoglobulins"/>
    <property type="match status" value="1"/>
</dbReference>
<evidence type="ECO:0000313" key="6">
    <source>
        <dbReference type="EMBL" id="GBG76312.1"/>
    </source>
</evidence>
<dbReference type="PANTHER" id="PTHR13780">
    <property type="entry name" value="AMP-ACTIVATED PROTEIN KINASE, GAMMA REGULATORY SUBUNIT"/>
    <property type="match status" value="1"/>
</dbReference>
<dbReference type="GO" id="GO:2000377">
    <property type="term" value="P:regulation of reactive oxygen species metabolic process"/>
    <property type="evidence" value="ECO:0007669"/>
    <property type="project" value="EnsemblPlants"/>
</dbReference>
<proteinExistence type="inferred from homology"/>
<evidence type="ECO:0000259" key="5">
    <source>
        <dbReference type="PROSITE" id="PS51371"/>
    </source>
</evidence>
<dbReference type="InterPro" id="IPR046342">
    <property type="entry name" value="CBS_dom_sf"/>
</dbReference>
<dbReference type="GO" id="GO:0016559">
    <property type="term" value="P:peroxisome fission"/>
    <property type="evidence" value="ECO:0007669"/>
    <property type="project" value="EnsemblPlants"/>
</dbReference>
<dbReference type="GO" id="GO:0042149">
    <property type="term" value="P:cellular response to glucose starvation"/>
    <property type="evidence" value="ECO:0007669"/>
    <property type="project" value="EnsemblPlants"/>
</dbReference>
<dbReference type="OrthoDB" id="531008at2759"/>
<dbReference type="AlphaFoldDB" id="A0A388L258"/>
<reference evidence="6 7" key="1">
    <citation type="journal article" date="2018" name="Cell">
        <title>The Chara Genome: Secondary Complexity and Implications for Plant Terrestrialization.</title>
        <authorList>
            <person name="Nishiyama T."/>
            <person name="Sakayama H."/>
            <person name="Vries J.D."/>
            <person name="Buschmann H."/>
            <person name="Saint-Marcoux D."/>
            <person name="Ullrich K.K."/>
            <person name="Haas F.B."/>
            <person name="Vanderstraeten L."/>
            <person name="Becker D."/>
            <person name="Lang D."/>
            <person name="Vosolsobe S."/>
            <person name="Rombauts S."/>
            <person name="Wilhelmsson P.K.I."/>
            <person name="Janitza P."/>
            <person name="Kern R."/>
            <person name="Heyl A."/>
            <person name="Rumpler F."/>
            <person name="Villalobos L.I.A.C."/>
            <person name="Clay J.M."/>
            <person name="Skokan R."/>
            <person name="Toyoda A."/>
            <person name="Suzuki Y."/>
            <person name="Kagoshima H."/>
            <person name="Schijlen E."/>
            <person name="Tajeshwar N."/>
            <person name="Catarino B."/>
            <person name="Hetherington A.J."/>
            <person name="Saltykova A."/>
            <person name="Bonnot C."/>
            <person name="Breuninger H."/>
            <person name="Symeonidi A."/>
            <person name="Radhakrishnan G.V."/>
            <person name="Van Nieuwerburgh F."/>
            <person name="Deforce D."/>
            <person name="Chang C."/>
            <person name="Karol K.G."/>
            <person name="Hedrich R."/>
            <person name="Ulvskov P."/>
            <person name="Glockner G."/>
            <person name="Delwiche C.F."/>
            <person name="Petrasek J."/>
            <person name="Van de Peer Y."/>
            <person name="Friml J."/>
            <person name="Beilby M."/>
            <person name="Dolan L."/>
            <person name="Kohara Y."/>
            <person name="Sugano S."/>
            <person name="Fujiyama A."/>
            <person name="Delaux P.-M."/>
            <person name="Quint M."/>
            <person name="TheiBen G."/>
            <person name="Hagemann M."/>
            <person name="Harholt J."/>
            <person name="Dunand C."/>
            <person name="Zachgo S."/>
            <person name="Langdale J."/>
            <person name="Maumus F."/>
            <person name="Straeten D.V.D."/>
            <person name="Gould S.B."/>
            <person name="Rensing S.A."/>
        </authorList>
    </citation>
    <scope>NUCLEOTIDE SEQUENCE [LARGE SCALE GENOMIC DNA]</scope>
    <source>
        <strain evidence="6 7">S276</strain>
    </source>
</reference>
<dbReference type="PROSITE" id="PS51371">
    <property type="entry name" value="CBS"/>
    <property type="match status" value="3"/>
</dbReference>
<dbReference type="GO" id="GO:0019887">
    <property type="term" value="F:protein kinase regulator activity"/>
    <property type="evidence" value="ECO:0007669"/>
    <property type="project" value="EnsemblPlants"/>
</dbReference>
<accession>A0A388L258</accession>
<dbReference type="GO" id="GO:0008047">
    <property type="term" value="F:enzyme activator activity"/>
    <property type="evidence" value="ECO:0007669"/>
    <property type="project" value="EnsemblPlants"/>
</dbReference>
<dbReference type="Pfam" id="PF16561">
    <property type="entry name" value="AMPK1_CBM"/>
    <property type="match status" value="1"/>
</dbReference>
<dbReference type="InterPro" id="IPR050511">
    <property type="entry name" value="AMPK_gamma/SDS23_families"/>
</dbReference>
<dbReference type="Gene3D" id="3.10.580.10">
    <property type="entry name" value="CBS-domain"/>
    <property type="match status" value="2"/>
</dbReference>
<name>A0A388L258_CHABU</name>
<dbReference type="GO" id="GO:0005634">
    <property type="term" value="C:nucleus"/>
    <property type="evidence" value="ECO:0007669"/>
    <property type="project" value="EnsemblPlants"/>
</dbReference>
<evidence type="ECO:0000256" key="3">
    <source>
        <dbReference type="ARBA" id="ARBA00023122"/>
    </source>
</evidence>
<comment type="caution">
    <text evidence="6">The sequence shown here is derived from an EMBL/GenBank/DDBJ whole genome shotgun (WGS) entry which is preliminary data.</text>
</comment>
<dbReference type="EMBL" id="BFEA01000242">
    <property type="protein sequence ID" value="GBG76312.1"/>
    <property type="molecule type" value="Genomic_DNA"/>
</dbReference>
<dbReference type="InterPro" id="IPR000644">
    <property type="entry name" value="CBS_dom"/>
</dbReference>
<dbReference type="SMART" id="SM00116">
    <property type="entry name" value="CBS"/>
    <property type="match status" value="4"/>
</dbReference>
<keyword evidence="2" id="KW-0677">Repeat</keyword>
<keyword evidence="3 4" id="KW-0129">CBS domain</keyword>
<dbReference type="InterPro" id="IPR013783">
    <property type="entry name" value="Ig-like_fold"/>
</dbReference>
<dbReference type="OMA" id="TASIHPF"/>
<feature type="domain" description="CBS" evidence="5">
    <location>
        <begin position="147"/>
        <end position="207"/>
    </location>
</feature>
<dbReference type="GO" id="GO:0009859">
    <property type="term" value="P:pollen hydration"/>
    <property type="evidence" value="ECO:0007669"/>
    <property type="project" value="EnsemblPlants"/>
</dbReference>
<sequence>MLLSLVEAPRRSYDSDLRWQDPLVMEPVDGHEGVFSIVIDVPPGYVQYKFIVDDEWRHDDDQQLMPDPLGHLNNWKFVKEDLSEEVLLPLPVPPASHQQLMEIDSRNNSPAMPGMGHIPAHQPDLKSSRMQIADFLAKHTAYELLPESSKVVALDVTLPVKQAFHALHDQGIPAAPLWDSARQQFVGMLSASDFITILRQLGSNGASLSEEELETHTIAAWKEEKALQSSEIGARRPLIYAGPDDSLRTVADKLLQHGVATLPVLSISAEDGNIPRLLHLASLSGVLKCLTRNFYNFNIPIFTWQIGALPIGTWAGPGKGGRRPLSVLKANASLSSALTLLLEAGVSSLPVVDDNGALVDVYARSDITALAKDRAYTRLQLDDITVSQALMYRQDASGVAGTAGVRCHYCLCVDTLRQVMERLAQPGVRRLICIEAGSKRVEGIISLRDIFSFLLS</sequence>
<dbReference type="SUPFAM" id="SSF54631">
    <property type="entry name" value="CBS-domain pair"/>
    <property type="match status" value="2"/>
</dbReference>